<keyword evidence="3" id="KW-0378">Hydrolase</keyword>
<gene>
    <name evidence="3" type="ORF">SAMN04489810_0327</name>
</gene>
<reference evidence="3 4" key="1">
    <citation type="submission" date="2016-10" db="EMBL/GenBank/DDBJ databases">
        <authorList>
            <person name="de Groot N.N."/>
        </authorList>
    </citation>
    <scope>NUCLEOTIDE SEQUENCE [LARGE SCALE GENOMIC DNA]</scope>
    <source>
        <strain evidence="3 4">DSM 23142</strain>
    </source>
</reference>
<dbReference type="InterPro" id="IPR036514">
    <property type="entry name" value="SGNH_hydro_sf"/>
</dbReference>
<dbReference type="Pfam" id="PF13472">
    <property type="entry name" value="Lipase_GDSL_2"/>
    <property type="match status" value="1"/>
</dbReference>
<dbReference type="Gene3D" id="2.60.120.260">
    <property type="entry name" value="Galactose-binding domain-like"/>
    <property type="match status" value="1"/>
</dbReference>
<organism evidence="3 4">
    <name type="scientific">Microbacterium pygmaeum</name>
    <dbReference type="NCBI Taxonomy" id="370764"/>
    <lineage>
        <taxon>Bacteria</taxon>
        <taxon>Bacillati</taxon>
        <taxon>Actinomycetota</taxon>
        <taxon>Actinomycetes</taxon>
        <taxon>Micrococcales</taxon>
        <taxon>Microbacteriaceae</taxon>
        <taxon>Microbacterium</taxon>
    </lineage>
</organism>
<dbReference type="STRING" id="370764.SAMN04489810_0327"/>
<dbReference type="EMBL" id="LT629692">
    <property type="protein sequence ID" value="SDG44705.1"/>
    <property type="molecule type" value="Genomic_DNA"/>
</dbReference>
<name>A0A1G7UAT5_9MICO</name>
<sequence>MSFPAELLRGAQEIEQTPRGLRPHRLPAAIRERFPEPQLLMVEQQPSGVRIATRTAARSIELVVHTTRVAFRGVDRPRGFVDVTVDRARFASVELAAGDATIIDPATGQAENVVGEPDVIRIERLPAGDNLVELWLPHNESVELVDLRADAPLAPDTAPRRLWVHHGSSISHGSNASSPTRIWPVIAAHRGDVELRSLGLGGSAMVDPFVARLIAGNPADLISVKLGINVINADAMRLRAFVPAVHGFLDTIRDGHPDTPLVLISPIFCAIHEDTPGPGAIDPAAFAEGRMSYLATGRSDDQQQGRLTLRVLRDALASLVERRASDPNLHYLDGLRLYGQDDATRHPLPDALHPDTDTHRLIGERFAEFAFAGSGPFAAR</sequence>
<accession>A0A1G7UAT5</accession>
<dbReference type="Gene3D" id="3.40.50.1110">
    <property type="entry name" value="SGNH hydrolase"/>
    <property type="match status" value="1"/>
</dbReference>
<dbReference type="AlphaFoldDB" id="A0A1G7UAT5"/>
<feature type="domain" description="SGNH hydrolase-type esterase" evidence="2">
    <location>
        <begin position="167"/>
        <end position="361"/>
    </location>
</feature>
<proteinExistence type="predicted"/>
<keyword evidence="4" id="KW-1185">Reference proteome</keyword>
<feature type="region of interest" description="Disordered" evidence="1">
    <location>
        <begin position="1"/>
        <end position="21"/>
    </location>
</feature>
<evidence type="ECO:0000259" key="2">
    <source>
        <dbReference type="Pfam" id="PF13472"/>
    </source>
</evidence>
<dbReference type="InterPro" id="IPR013830">
    <property type="entry name" value="SGNH_hydro"/>
</dbReference>
<evidence type="ECO:0000313" key="3">
    <source>
        <dbReference type="EMBL" id="SDG44705.1"/>
    </source>
</evidence>
<dbReference type="GO" id="GO:0016787">
    <property type="term" value="F:hydrolase activity"/>
    <property type="evidence" value="ECO:0007669"/>
    <property type="project" value="UniProtKB-KW"/>
</dbReference>
<dbReference type="SUPFAM" id="SSF52266">
    <property type="entry name" value="SGNH hydrolase"/>
    <property type="match status" value="1"/>
</dbReference>
<dbReference type="Proteomes" id="UP000199009">
    <property type="component" value="Chromosome I"/>
</dbReference>
<evidence type="ECO:0000313" key="4">
    <source>
        <dbReference type="Proteomes" id="UP000199009"/>
    </source>
</evidence>
<protein>
    <submittedName>
        <fullName evidence="3">GDSL-like Lipase/Acylhydrolase family protein</fullName>
    </submittedName>
</protein>
<evidence type="ECO:0000256" key="1">
    <source>
        <dbReference type="SAM" id="MobiDB-lite"/>
    </source>
</evidence>
<dbReference type="RefSeq" id="WP_197673004.1">
    <property type="nucleotide sequence ID" value="NZ_LT629692.1"/>
</dbReference>